<name>A0AAV5S9D8_9BILA</name>
<feature type="compositionally biased region" description="Polar residues" evidence="1">
    <location>
        <begin position="391"/>
        <end position="401"/>
    </location>
</feature>
<comment type="caution">
    <text evidence="2">The sequence shown here is derived from an EMBL/GenBank/DDBJ whole genome shotgun (WGS) entry which is preliminary data.</text>
</comment>
<feature type="non-terminal residue" evidence="2">
    <location>
        <position position="453"/>
    </location>
</feature>
<feature type="compositionally biased region" description="Basic and acidic residues" evidence="1">
    <location>
        <begin position="436"/>
        <end position="453"/>
    </location>
</feature>
<dbReference type="EMBL" id="BTSX01000001">
    <property type="protein sequence ID" value="GMS79766.1"/>
    <property type="molecule type" value="Genomic_DNA"/>
</dbReference>
<dbReference type="Proteomes" id="UP001432027">
    <property type="component" value="Unassembled WGS sequence"/>
</dbReference>
<organism evidence="2 3">
    <name type="scientific">Pristionchus entomophagus</name>
    <dbReference type="NCBI Taxonomy" id="358040"/>
    <lineage>
        <taxon>Eukaryota</taxon>
        <taxon>Metazoa</taxon>
        <taxon>Ecdysozoa</taxon>
        <taxon>Nematoda</taxon>
        <taxon>Chromadorea</taxon>
        <taxon>Rhabditida</taxon>
        <taxon>Rhabditina</taxon>
        <taxon>Diplogasteromorpha</taxon>
        <taxon>Diplogasteroidea</taxon>
        <taxon>Neodiplogasteridae</taxon>
        <taxon>Pristionchus</taxon>
    </lineage>
</organism>
<dbReference type="AlphaFoldDB" id="A0AAV5S9D8"/>
<accession>A0AAV5S9D8</accession>
<feature type="non-terminal residue" evidence="2">
    <location>
        <position position="1"/>
    </location>
</feature>
<sequence length="453" mass="50515">NFTAVSSPLNLGSLLLSLSLPTTPRRSPELLVMDRLNVRLLETHQEVSLSRDAPHADASVFVYPDRVVADASPVALRIYEEGRSGRNHVPVISIDEPQYENDAILRAVFSPPVTTQVCEEKCTCRACQISAGTLSASSMEQGASDAPRRPLTIADMDVREMDEDRSDNFLSPGDPNSEPSTPNANRSRRPSEKLDYGIDWIEAFKMAPPRQRKISALADEIDGRLSAMEQEEQERELMNETLNKIDEVSKGRKNEHKRSELLFDSSITLKDIFGRSAKSDDVVFNTSISLDDVFAGIKTASDQQKKQTMDKYYYHDDEDEDEVLPPEVADLYASRSSTIPPSSSSTLPHSSSVNIDDVFAALDRRDRQTTNRYPNLDDYYADPPSEVFSDSAVSSRQLTESKATDRERGEEEEEDEGEGDDTRSSSSGVSHGKVTPPREESWLTSLVEKRRSV</sequence>
<protein>
    <submittedName>
        <fullName evidence="2">Uncharacterized protein</fullName>
    </submittedName>
</protein>
<evidence type="ECO:0000313" key="2">
    <source>
        <dbReference type="EMBL" id="GMS79766.1"/>
    </source>
</evidence>
<feature type="region of interest" description="Disordered" evidence="1">
    <location>
        <begin position="369"/>
        <end position="453"/>
    </location>
</feature>
<feature type="compositionally biased region" description="Acidic residues" evidence="1">
    <location>
        <begin position="410"/>
        <end position="419"/>
    </location>
</feature>
<reference evidence="2" key="1">
    <citation type="submission" date="2023-10" db="EMBL/GenBank/DDBJ databases">
        <title>Genome assembly of Pristionchus species.</title>
        <authorList>
            <person name="Yoshida K."/>
            <person name="Sommer R.J."/>
        </authorList>
    </citation>
    <scope>NUCLEOTIDE SEQUENCE</scope>
    <source>
        <strain evidence="2">RS0144</strain>
    </source>
</reference>
<keyword evidence="3" id="KW-1185">Reference proteome</keyword>
<feature type="region of interest" description="Disordered" evidence="1">
    <location>
        <begin position="163"/>
        <end position="191"/>
    </location>
</feature>
<gene>
    <name evidence="2" type="ORF">PENTCL1PPCAC_1941</name>
</gene>
<evidence type="ECO:0000256" key="1">
    <source>
        <dbReference type="SAM" id="MobiDB-lite"/>
    </source>
</evidence>
<evidence type="ECO:0000313" key="3">
    <source>
        <dbReference type="Proteomes" id="UP001432027"/>
    </source>
</evidence>
<proteinExistence type="predicted"/>